<keyword evidence="2" id="KW-1185">Reference proteome</keyword>
<gene>
    <name evidence="1" type="ORF">Tsubulata_011475</name>
</gene>
<proteinExistence type="predicted"/>
<accession>A0A9Q0JQB0</accession>
<dbReference type="Proteomes" id="UP001141552">
    <property type="component" value="Unassembled WGS sequence"/>
</dbReference>
<reference evidence="1" key="1">
    <citation type="submission" date="2022-02" db="EMBL/GenBank/DDBJ databases">
        <authorList>
            <person name="Henning P.M."/>
            <person name="McCubbin A.G."/>
            <person name="Shore J.S."/>
        </authorList>
    </citation>
    <scope>NUCLEOTIDE SEQUENCE</scope>
    <source>
        <strain evidence="1">F60SS</strain>
        <tissue evidence="1">Leaves</tissue>
    </source>
</reference>
<name>A0A9Q0JQB0_9ROSI</name>
<comment type="caution">
    <text evidence="1">The sequence shown here is derived from an EMBL/GenBank/DDBJ whole genome shotgun (WGS) entry which is preliminary data.</text>
</comment>
<evidence type="ECO:0000313" key="2">
    <source>
        <dbReference type="Proteomes" id="UP001141552"/>
    </source>
</evidence>
<feature type="non-terminal residue" evidence="1">
    <location>
        <position position="1"/>
    </location>
</feature>
<dbReference type="AlphaFoldDB" id="A0A9Q0JQB0"/>
<organism evidence="1 2">
    <name type="scientific">Turnera subulata</name>
    <dbReference type="NCBI Taxonomy" id="218843"/>
    <lineage>
        <taxon>Eukaryota</taxon>
        <taxon>Viridiplantae</taxon>
        <taxon>Streptophyta</taxon>
        <taxon>Embryophyta</taxon>
        <taxon>Tracheophyta</taxon>
        <taxon>Spermatophyta</taxon>
        <taxon>Magnoliopsida</taxon>
        <taxon>eudicotyledons</taxon>
        <taxon>Gunneridae</taxon>
        <taxon>Pentapetalae</taxon>
        <taxon>rosids</taxon>
        <taxon>fabids</taxon>
        <taxon>Malpighiales</taxon>
        <taxon>Passifloraceae</taxon>
        <taxon>Turnera</taxon>
    </lineage>
</organism>
<dbReference type="EMBL" id="JAKUCV010000669">
    <property type="protein sequence ID" value="KAJ4849227.1"/>
    <property type="molecule type" value="Genomic_DNA"/>
</dbReference>
<protein>
    <submittedName>
        <fullName evidence="1">Uncharacterized protein</fullName>
    </submittedName>
</protein>
<sequence length="161" mass="18136">GEGRWDWVGVWGVRVIGFWSFTGEEGIQCTVTYFNMVDGGDQPIIVWACTKTHKSKLLAFSVALRGDVHVNDFTKSCKDVVKFNSCPLKRKVFNIDVDDVLVVNDVLNPFAAPFGELLRFRRVCRLDWGRVLFFFLGGEDGGSVEGWPRVCGGKWEDGLRV</sequence>
<reference evidence="1" key="2">
    <citation type="journal article" date="2023" name="Plants (Basel)">
        <title>Annotation of the Turnera subulata (Passifloraceae) Draft Genome Reveals the S-Locus Evolved after the Divergence of Turneroideae from Passifloroideae in a Stepwise Manner.</title>
        <authorList>
            <person name="Henning P.M."/>
            <person name="Roalson E.H."/>
            <person name="Mir W."/>
            <person name="McCubbin A.G."/>
            <person name="Shore J.S."/>
        </authorList>
    </citation>
    <scope>NUCLEOTIDE SEQUENCE</scope>
    <source>
        <strain evidence="1">F60SS</strain>
    </source>
</reference>
<evidence type="ECO:0000313" key="1">
    <source>
        <dbReference type="EMBL" id="KAJ4849227.1"/>
    </source>
</evidence>